<evidence type="ECO:0000256" key="1">
    <source>
        <dbReference type="ARBA" id="ARBA00022801"/>
    </source>
</evidence>
<keyword evidence="5" id="KW-1185">Reference proteome</keyword>
<dbReference type="Gene3D" id="3.60.40.10">
    <property type="entry name" value="PPM-type phosphatase domain"/>
    <property type="match status" value="1"/>
</dbReference>
<dbReference type="PANTHER" id="PTHR43156">
    <property type="entry name" value="STAGE II SPORULATION PROTEIN E-RELATED"/>
    <property type="match status" value="1"/>
</dbReference>
<dbReference type="EMBL" id="JAINZZ010000010">
    <property type="protein sequence ID" value="MBY8878223.1"/>
    <property type="molecule type" value="Genomic_DNA"/>
</dbReference>
<name>A0ABS7Q5H9_9ACTN</name>
<dbReference type="Gene3D" id="3.30.450.40">
    <property type="match status" value="1"/>
</dbReference>
<dbReference type="InterPro" id="IPR029016">
    <property type="entry name" value="GAF-like_dom_sf"/>
</dbReference>
<dbReference type="InterPro" id="IPR052016">
    <property type="entry name" value="Bact_Sigma-Reg"/>
</dbReference>
<feature type="domain" description="PPM-type phosphatase" evidence="3">
    <location>
        <begin position="316"/>
        <end position="539"/>
    </location>
</feature>
<dbReference type="SMART" id="SM00331">
    <property type="entry name" value="PP2C_SIG"/>
    <property type="match status" value="1"/>
</dbReference>
<feature type="domain" description="GAF" evidence="2">
    <location>
        <begin position="150"/>
        <end position="298"/>
    </location>
</feature>
<dbReference type="Pfam" id="PF07228">
    <property type="entry name" value="SpoIIE"/>
    <property type="match status" value="1"/>
</dbReference>
<dbReference type="InterPro" id="IPR003018">
    <property type="entry name" value="GAF"/>
</dbReference>
<accession>A0ABS7Q5H9</accession>
<proteinExistence type="predicted"/>
<reference evidence="4 5" key="1">
    <citation type="submission" date="2021-08" db="EMBL/GenBank/DDBJ databases">
        <title>WGS of actinomycetes from Thailand.</title>
        <authorList>
            <person name="Thawai C."/>
        </authorList>
    </citation>
    <scope>NUCLEOTIDE SEQUENCE [LARGE SCALE GENOMIC DNA]</scope>
    <source>
        <strain evidence="4 5">PLK6-54</strain>
    </source>
</reference>
<evidence type="ECO:0000313" key="4">
    <source>
        <dbReference type="EMBL" id="MBY8878223.1"/>
    </source>
</evidence>
<comment type="caution">
    <text evidence="4">The sequence shown here is derived from an EMBL/GenBank/DDBJ whole genome shotgun (WGS) entry which is preliminary data.</text>
</comment>
<gene>
    <name evidence="4" type="ORF">K7862_11350</name>
</gene>
<organism evidence="4 5">
    <name type="scientific">Actinacidiphila acidipaludis</name>
    <dbReference type="NCBI Taxonomy" id="2873382"/>
    <lineage>
        <taxon>Bacteria</taxon>
        <taxon>Bacillati</taxon>
        <taxon>Actinomycetota</taxon>
        <taxon>Actinomycetes</taxon>
        <taxon>Kitasatosporales</taxon>
        <taxon>Streptomycetaceae</taxon>
        <taxon>Actinacidiphila</taxon>
    </lineage>
</organism>
<dbReference type="Proteomes" id="UP000778578">
    <property type="component" value="Unassembled WGS sequence"/>
</dbReference>
<dbReference type="SUPFAM" id="SSF55781">
    <property type="entry name" value="GAF domain-like"/>
    <property type="match status" value="1"/>
</dbReference>
<protein>
    <submittedName>
        <fullName evidence="4">Serine/threonine-protein phosphatase</fullName>
    </submittedName>
</protein>
<dbReference type="InterPro" id="IPR036457">
    <property type="entry name" value="PPM-type-like_dom_sf"/>
</dbReference>
<keyword evidence="1" id="KW-0378">Hydrolase</keyword>
<sequence>MTSIEGNPVAGAGQAPTSGLWALAPYPVIVADASGTVVRANPAAALLLREALPGASMADTVPGWLARAHREALTRFAAHAGCTGDLPAPSSGPVGARSFEAHPTPSPGGEIAWWLIDGTDRRVAEQALATERQRTGFLVEASNVLLASLNTERCMAATVRLAAEYLADVAIVVAPPTRGRLPVVHAVAGQSAVAGLIAADPSSLPGLAEALRGFPPLPSRWIDGALLPDWLLPEGFTGTIGSVVVTSLPGHGVPAGALILLRRGDQARFSEDEEIFARLFAARAGAALSAARLYGEQTAITQTLMRELLPPRMQRLNGVDFAGGYRPAEMSERVGGDFYDIHAGPSPDDASLVVLGDVCGKGLDAAVLTGKIRSTLQALTPMVDDHERILNLLNGSLLNSHHARFATMVLASVQRAENEVRLRLTSAGHPTPLIVRLDGTVEEVPTRGTLIGALPRIESHSAQVVLQPGETCLLYTDGFTEARGGPLGNELFGEERLKRVLSHCADMPAEAVVERIQMLASEWLHDGGHDDMALVAISAPRTTHLSAVDGHTRGRYTV</sequence>
<dbReference type="RefSeq" id="WP_222962371.1">
    <property type="nucleotide sequence ID" value="NZ_JAINZZ010000010.1"/>
</dbReference>
<dbReference type="PANTHER" id="PTHR43156:SF2">
    <property type="entry name" value="STAGE II SPORULATION PROTEIN E"/>
    <property type="match status" value="1"/>
</dbReference>
<evidence type="ECO:0000313" key="5">
    <source>
        <dbReference type="Proteomes" id="UP000778578"/>
    </source>
</evidence>
<dbReference type="SMART" id="SM00065">
    <property type="entry name" value="GAF"/>
    <property type="match status" value="1"/>
</dbReference>
<evidence type="ECO:0000259" key="2">
    <source>
        <dbReference type="SMART" id="SM00065"/>
    </source>
</evidence>
<dbReference type="SUPFAM" id="SSF81606">
    <property type="entry name" value="PP2C-like"/>
    <property type="match status" value="1"/>
</dbReference>
<evidence type="ECO:0000259" key="3">
    <source>
        <dbReference type="SMART" id="SM00331"/>
    </source>
</evidence>
<dbReference type="InterPro" id="IPR001932">
    <property type="entry name" value="PPM-type_phosphatase-like_dom"/>
</dbReference>